<sequence length="376" mass="41242">MDGGGGDVPPSVNGGSSFSVSSGNRPFPTPRFNYFPQNPNTNPALNPDFPSRRTGYNCASDQFSLQPSVISVGDGTRKSGFLTQNSGPGVAHQPELNLTFGSPNNAGNALHESVGQRNIYFGDDFRMNRRLNGLQMNSNAIHGIGRGNSCISSAYEQQRNSNSARGELGQNGNYRSVAPPPGLSTKIKNVGNREYGNGRTSDHNATEGKDNFGDLHKKSTRMSNQLDSPGPPPGGSPHSVSAFDTEESMQKLRGEDGDSAKELRHGGQDKNSGHGVRNELEEDQLVGSLQLEDEVDEKSDRKKHHHDKDYRSDNRGQWILGQRMRNLKWQTSCRSDIDRFNGPFLEVFESLMPSEEEKVKQKQLLTVLEKLVSKVA</sequence>
<evidence type="ECO:0000313" key="2">
    <source>
        <dbReference type="EMBL" id="KAL0373595.1"/>
    </source>
</evidence>
<accession>A0AAW2QZX7</accession>
<proteinExistence type="predicted"/>
<reference evidence="2" key="2">
    <citation type="journal article" date="2024" name="Plant">
        <title>Genomic evolution and insights into agronomic trait innovations of Sesamum species.</title>
        <authorList>
            <person name="Miao H."/>
            <person name="Wang L."/>
            <person name="Qu L."/>
            <person name="Liu H."/>
            <person name="Sun Y."/>
            <person name="Le M."/>
            <person name="Wang Q."/>
            <person name="Wei S."/>
            <person name="Zheng Y."/>
            <person name="Lin W."/>
            <person name="Duan Y."/>
            <person name="Cao H."/>
            <person name="Xiong S."/>
            <person name="Wang X."/>
            <person name="Wei L."/>
            <person name="Li C."/>
            <person name="Ma Q."/>
            <person name="Ju M."/>
            <person name="Zhao R."/>
            <person name="Li G."/>
            <person name="Mu C."/>
            <person name="Tian Q."/>
            <person name="Mei H."/>
            <person name="Zhang T."/>
            <person name="Gao T."/>
            <person name="Zhang H."/>
        </authorList>
    </citation>
    <scope>NUCLEOTIDE SEQUENCE</scope>
    <source>
        <strain evidence="2">G02</strain>
    </source>
</reference>
<comment type="caution">
    <text evidence="2">The sequence shown here is derived from an EMBL/GenBank/DDBJ whole genome shotgun (WGS) entry which is preliminary data.</text>
</comment>
<organism evidence="2">
    <name type="scientific">Sesamum radiatum</name>
    <name type="common">Black benniseed</name>
    <dbReference type="NCBI Taxonomy" id="300843"/>
    <lineage>
        <taxon>Eukaryota</taxon>
        <taxon>Viridiplantae</taxon>
        <taxon>Streptophyta</taxon>
        <taxon>Embryophyta</taxon>
        <taxon>Tracheophyta</taxon>
        <taxon>Spermatophyta</taxon>
        <taxon>Magnoliopsida</taxon>
        <taxon>eudicotyledons</taxon>
        <taxon>Gunneridae</taxon>
        <taxon>Pentapetalae</taxon>
        <taxon>asterids</taxon>
        <taxon>lamiids</taxon>
        <taxon>Lamiales</taxon>
        <taxon>Pedaliaceae</taxon>
        <taxon>Sesamum</taxon>
    </lineage>
</organism>
<dbReference type="EMBL" id="JACGWJ010000014">
    <property type="protein sequence ID" value="KAL0373595.1"/>
    <property type="molecule type" value="Genomic_DNA"/>
</dbReference>
<feature type="compositionally biased region" description="Basic and acidic residues" evidence="1">
    <location>
        <begin position="200"/>
        <end position="217"/>
    </location>
</feature>
<protein>
    <submittedName>
        <fullName evidence="2">Uncharacterized protein</fullName>
    </submittedName>
</protein>
<feature type="region of interest" description="Disordered" evidence="1">
    <location>
        <begin position="1"/>
        <end position="49"/>
    </location>
</feature>
<feature type="compositionally biased region" description="Polar residues" evidence="1">
    <location>
        <begin position="155"/>
        <end position="174"/>
    </location>
</feature>
<feature type="compositionally biased region" description="Basic and acidic residues" evidence="1">
    <location>
        <begin position="248"/>
        <end position="279"/>
    </location>
</feature>
<feature type="region of interest" description="Disordered" evidence="1">
    <location>
        <begin position="155"/>
        <end position="312"/>
    </location>
</feature>
<feature type="compositionally biased region" description="Polar residues" evidence="1">
    <location>
        <begin position="35"/>
        <end position="44"/>
    </location>
</feature>
<dbReference type="AlphaFoldDB" id="A0AAW2QZX7"/>
<name>A0AAW2QZX7_SESRA</name>
<gene>
    <name evidence="2" type="ORF">Sradi_3275200</name>
</gene>
<evidence type="ECO:0000256" key="1">
    <source>
        <dbReference type="SAM" id="MobiDB-lite"/>
    </source>
</evidence>
<reference evidence="2" key="1">
    <citation type="submission" date="2020-06" db="EMBL/GenBank/DDBJ databases">
        <authorList>
            <person name="Li T."/>
            <person name="Hu X."/>
            <person name="Zhang T."/>
            <person name="Song X."/>
            <person name="Zhang H."/>
            <person name="Dai N."/>
            <person name="Sheng W."/>
            <person name="Hou X."/>
            <person name="Wei L."/>
        </authorList>
    </citation>
    <scope>NUCLEOTIDE SEQUENCE</scope>
    <source>
        <strain evidence="2">G02</strain>
        <tissue evidence="2">Leaf</tissue>
    </source>
</reference>
<feature type="compositionally biased region" description="Low complexity" evidence="1">
    <location>
        <begin position="8"/>
        <end position="26"/>
    </location>
</feature>